<dbReference type="GO" id="GO:0003677">
    <property type="term" value="F:DNA binding"/>
    <property type="evidence" value="ECO:0007669"/>
    <property type="project" value="UniProtKB-KW"/>
</dbReference>
<dbReference type="Gene3D" id="1.10.10.60">
    <property type="entry name" value="Homeodomain-like"/>
    <property type="match status" value="1"/>
</dbReference>
<evidence type="ECO:0000313" key="5">
    <source>
        <dbReference type="EMBL" id="MPN31779.1"/>
    </source>
</evidence>
<dbReference type="PANTHER" id="PTHR47506:SF1">
    <property type="entry name" value="HTH-TYPE TRANSCRIPTIONAL REGULATOR YJDC"/>
    <property type="match status" value="1"/>
</dbReference>
<sequence>MILLSVEFKETAINFFSKNGYSGTSVRDITSSLAITPAALYAHFGSKEELFLKVFTEGWEEILKEVKDIIIISEEKPYKDILNDIYRHYVTAYIKDKQRTIFLLRSVMFPPDELREKVLNIFQKSSSEFNTHIQEIFRKCIEEGIIKDFSIQEHEDIFYKFVDCFLFEITAINKVITSDEIEKHWMFYWTLIENKR</sequence>
<comment type="caution">
    <text evidence="5">The sequence shown here is derived from an EMBL/GenBank/DDBJ whole genome shotgun (WGS) entry which is preliminary data.</text>
</comment>
<gene>
    <name evidence="5" type="ORF">SDC9_179254</name>
</gene>
<protein>
    <recommendedName>
        <fullName evidence="4">HTH tetR-type domain-containing protein</fullName>
    </recommendedName>
</protein>
<dbReference type="PROSITE" id="PS50977">
    <property type="entry name" value="HTH_TETR_2"/>
    <property type="match status" value="1"/>
</dbReference>
<accession>A0A645H1B7</accession>
<dbReference type="EMBL" id="VSSQ01083453">
    <property type="protein sequence ID" value="MPN31779.1"/>
    <property type="molecule type" value="Genomic_DNA"/>
</dbReference>
<keyword evidence="2" id="KW-0238">DNA-binding</keyword>
<dbReference type="InterPro" id="IPR001647">
    <property type="entry name" value="HTH_TetR"/>
</dbReference>
<reference evidence="5" key="1">
    <citation type="submission" date="2019-08" db="EMBL/GenBank/DDBJ databases">
        <authorList>
            <person name="Kucharzyk K."/>
            <person name="Murdoch R.W."/>
            <person name="Higgins S."/>
            <person name="Loffler F."/>
        </authorList>
    </citation>
    <scope>NUCLEOTIDE SEQUENCE</scope>
</reference>
<dbReference type="InterPro" id="IPR009057">
    <property type="entry name" value="Homeodomain-like_sf"/>
</dbReference>
<dbReference type="PANTHER" id="PTHR47506">
    <property type="entry name" value="TRANSCRIPTIONAL REGULATORY PROTEIN"/>
    <property type="match status" value="1"/>
</dbReference>
<dbReference type="SUPFAM" id="SSF46689">
    <property type="entry name" value="Homeodomain-like"/>
    <property type="match status" value="1"/>
</dbReference>
<keyword evidence="3" id="KW-0804">Transcription</keyword>
<dbReference type="Gene3D" id="1.10.357.10">
    <property type="entry name" value="Tetracycline Repressor, domain 2"/>
    <property type="match status" value="1"/>
</dbReference>
<organism evidence="5">
    <name type="scientific">bioreactor metagenome</name>
    <dbReference type="NCBI Taxonomy" id="1076179"/>
    <lineage>
        <taxon>unclassified sequences</taxon>
        <taxon>metagenomes</taxon>
        <taxon>ecological metagenomes</taxon>
    </lineage>
</organism>
<keyword evidence="1" id="KW-0805">Transcription regulation</keyword>
<evidence type="ECO:0000259" key="4">
    <source>
        <dbReference type="PROSITE" id="PS50977"/>
    </source>
</evidence>
<dbReference type="InterPro" id="IPR023772">
    <property type="entry name" value="DNA-bd_HTH_TetR-type_CS"/>
</dbReference>
<evidence type="ECO:0000256" key="1">
    <source>
        <dbReference type="ARBA" id="ARBA00023015"/>
    </source>
</evidence>
<evidence type="ECO:0000256" key="2">
    <source>
        <dbReference type="ARBA" id="ARBA00023125"/>
    </source>
</evidence>
<dbReference type="PROSITE" id="PS01081">
    <property type="entry name" value="HTH_TETR_1"/>
    <property type="match status" value="1"/>
</dbReference>
<dbReference type="AlphaFoldDB" id="A0A645H1B7"/>
<evidence type="ECO:0000256" key="3">
    <source>
        <dbReference type="ARBA" id="ARBA00023163"/>
    </source>
</evidence>
<proteinExistence type="predicted"/>
<dbReference type="PRINTS" id="PR00455">
    <property type="entry name" value="HTHTETR"/>
</dbReference>
<name>A0A645H1B7_9ZZZZ</name>
<dbReference type="Pfam" id="PF00440">
    <property type="entry name" value="TetR_N"/>
    <property type="match status" value="1"/>
</dbReference>
<feature type="domain" description="HTH tetR-type" evidence="4">
    <location>
        <begin position="2"/>
        <end position="62"/>
    </location>
</feature>